<dbReference type="Gene3D" id="3.40.50.150">
    <property type="entry name" value="Vaccinia Virus protein VP39"/>
    <property type="match status" value="1"/>
</dbReference>
<accession>A0AAU2JZP0</accession>
<dbReference type="Pfam" id="PF13649">
    <property type="entry name" value="Methyltransf_25"/>
    <property type="match status" value="1"/>
</dbReference>
<dbReference type="GO" id="GO:0032259">
    <property type="term" value="P:methylation"/>
    <property type="evidence" value="ECO:0007669"/>
    <property type="project" value="UniProtKB-KW"/>
</dbReference>
<dbReference type="InterPro" id="IPR029063">
    <property type="entry name" value="SAM-dependent_MTases_sf"/>
</dbReference>
<sequence>MASVTDHYEDLLADQYTWMLGGDIAALAEGQAAVLRELGVSPGGAAGDTAVDLGCGPGAQSLALADLGFRSVTAVDTSRKLLDELARYAGEPSPIRPVLADLRTALPRVAAPGTVAAVVCMGDTLPHLPAASDVTALLGDVRDALAPGGHLVITYRDLTGRLEGTDRFLPVRSAADRLLTCFLEYVDEDTVQVHDLLHTRVDGEWSLRTSSYPKLRIGADWLAGRCRAAGLEVRHDATGARGMRVLHARKP</sequence>
<dbReference type="SUPFAM" id="SSF53335">
    <property type="entry name" value="S-adenosyl-L-methionine-dependent methyltransferases"/>
    <property type="match status" value="1"/>
</dbReference>
<evidence type="ECO:0000259" key="1">
    <source>
        <dbReference type="Pfam" id="PF13649"/>
    </source>
</evidence>
<reference evidence="2" key="1">
    <citation type="submission" date="2022-10" db="EMBL/GenBank/DDBJ databases">
        <title>The complete genomes of actinobacterial strains from the NBC collection.</title>
        <authorList>
            <person name="Joergensen T.S."/>
            <person name="Alvarez Arevalo M."/>
            <person name="Sterndorff E.B."/>
            <person name="Faurdal D."/>
            <person name="Vuksanovic O."/>
            <person name="Mourched A.-S."/>
            <person name="Charusanti P."/>
            <person name="Shaw S."/>
            <person name="Blin K."/>
            <person name="Weber T."/>
        </authorList>
    </citation>
    <scope>NUCLEOTIDE SEQUENCE</scope>
    <source>
        <strain evidence="2">NBC_00049</strain>
    </source>
</reference>
<keyword evidence="2" id="KW-0808">Transferase</keyword>
<dbReference type="InterPro" id="IPR041698">
    <property type="entry name" value="Methyltransf_25"/>
</dbReference>
<keyword evidence="2" id="KW-0489">Methyltransferase</keyword>
<organism evidence="2">
    <name type="scientific">Streptomyces sp. NBC_00049</name>
    <dbReference type="NCBI Taxonomy" id="2903617"/>
    <lineage>
        <taxon>Bacteria</taxon>
        <taxon>Bacillati</taxon>
        <taxon>Actinomycetota</taxon>
        <taxon>Actinomycetes</taxon>
        <taxon>Kitasatosporales</taxon>
        <taxon>Streptomycetaceae</taxon>
        <taxon>Streptomyces</taxon>
    </lineage>
</organism>
<proteinExistence type="predicted"/>
<dbReference type="EMBL" id="CP108264">
    <property type="protein sequence ID" value="WTU77287.1"/>
    <property type="molecule type" value="Genomic_DNA"/>
</dbReference>
<name>A0AAU2JZP0_9ACTN</name>
<gene>
    <name evidence="2" type="ORF">OG327_30365</name>
</gene>
<evidence type="ECO:0000313" key="2">
    <source>
        <dbReference type="EMBL" id="WTU77287.1"/>
    </source>
</evidence>
<feature type="domain" description="Methyltransferase" evidence="1">
    <location>
        <begin position="51"/>
        <end position="149"/>
    </location>
</feature>
<dbReference type="GO" id="GO:0008168">
    <property type="term" value="F:methyltransferase activity"/>
    <property type="evidence" value="ECO:0007669"/>
    <property type="project" value="UniProtKB-KW"/>
</dbReference>
<dbReference type="AlphaFoldDB" id="A0AAU2JZP0"/>
<dbReference type="CDD" id="cd02440">
    <property type="entry name" value="AdoMet_MTases"/>
    <property type="match status" value="1"/>
</dbReference>
<protein>
    <submittedName>
        <fullName evidence="2">Class I SAM-dependent methyltransferase</fullName>
    </submittedName>
</protein>